<dbReference type="AlphaFoldDB" id="A0A421DMB7"/>
<dbReference type="InterPro" id="IPR009612">
    <property type="entry name" value="IcmF-rel"/>
</dbReference>
<sequence length="1165" mass="132713">MLKTIMTFLRQQLPKLKPSWLLVGIVIWIAILILVWWLGPRLPVGEYRPLEAVWARVIFTLLWLWLAFGISAWRVWRRMRQLKAEREEKQLRREDPLREFVDGQQKFLDCWLETLRTHLGAGILYAMPWYLMIGLPGSGKSSLVHRANTANKLNVRLSAELRDHAARQQIDCWVGENAVILDPDGQLLTQPASEREVKGNKHERLWRHLLGWLAENRKRQPLNGIILTLDLAWLSHAAAADRKAYAQLVRVRLLNVVSSLNTRLPFYIVLTKLDMLHGFDVFYRQLDKETRQSLLGVTFSLPAGSDNGWREELDKFWDEWVGHLNDNLSDKMLSQTAQAQRSELFTFVRQLAGLKDYVAEILTEAITQEERKTLLVRGVYASSVYQQGVPIDAFAQAASQRYQLPEPVYPALCGESNAFFVQSLFSNVIFPEAHLAGENRLHNLYRRRRIAIGMSGMMLASVALVAGWHHYYRANEDAGRNVLNKAQAFIAANDVEEKQGFGVGQLPRLNLIREATLSFGNYREKTSPLADLGLYQGDRIGPYVEGTYLQLLQLRFLPAVMQGLQDDLRDAPPSSEKKLSILRVMRMIDDASGRNKALVEQFMAQRWQQAFPGQGEVQEQLMRHLEYALEHTDWHTARQRKEPAAVAAFLPFAEPISAAQRELSKLPLFQRVYQSLVMRANDMLPPDLTIRDEVGPTFDAVFTLRSEAAGFVPRFLTWPGFSEYFVRQDKTLFDLTALDAWVLGLRERVHLSEEDRKEIQRQVNDRYITDYVNQWQKLLASIDVQPMASPEQALDMLTAVTGNDQPFQRVISALGDNTRVRKLSDDGGDPAQIINGRIARPFIPLHDTLNGRGDKAALIQEVNQKLTDLYHYLEQIVNAVEPGQAALKAVQARQSNAFADPVFALQQYARSLPAPLDRWVGQIAEQTSRLTVDLAMSSLNQEWIDKVVTPFNQQLAQRYPFDPTSDKDAPLSEMERFFAPGGTLDGFYQANLKPMVEAGLMASESGSAMQTELLRQFEQAERIRNALFNAQGNLEMHFVLEPIELTANKRRSVLNLDGQLLEYAHGRRQKIPLVWPNAMRDGAESKITLVPDNRERSPRSLGFRGAWAMFRLMDAAALTQTNASSFDMRFPVDGGAMTYRVYTDESHNPFANGLFSQFRLPESLY</sequence>
<dbReference type="PANTHER" id="PTHR36153:SF5">
    <property type="entry name" value="EXPORTED PROTEIN"/>
    <property type="match status" value="1"/>
</dbReference>
<evidence type="ECO:0000256" key="1">
    <source>
        <dbReference type="SAM" id="Phobius"/>
    </source>
</evidence>
<dbReference type="Pfam" id="PF06761">
    <property type="entry name" value="IcmF-related"/>
    <property type="match status" value="1"/>
</dbReference>
<dbReference type="PANTHER" id="PTHR36153">
    <property type="entry name" value="INNER MEMBRANE PROTEIN-RELATED"/>
    <property type="match status" value="1"/>
</dbReference>
<evidence type="ECO:0000313" key="7">
    <source>
        <dbReference type="Proteomes" id="UP000285648"/>
    </source>
</evidence>
<feature type="domain" description="Type VI secretion system component TssM1 N-terminal" evidence="4">
    <location>
        <begin position="201"/>
        <end position="453"/>
    </location>
</feature>
<keyword evidence="1" id="KW-0812">Transmembrane</keyword>
<dbReference type="Pfam" id="PF14331">
    <property type="entry name" value="IcmF-related_N"/>
    <property type="match status" value="1"/>
</dbReference>
<evidence type="ECO:0000259" key="4">
    <source>
        <dbReference type="Pfam" id="PF14331"/>
    </source>
</evidence>
<keyword evidence="1" id="KW-1133">Transmembrane helix</keyword>
<name>A0A421DMB7_9GAMM</name>
<evidence type="ECO:0000259" key="5">
    <source>
        <dbReference type="Pfam" id="PF21070"/>
    </source>
</evidence>
<dbReference type="OrthoDB" id="9758229at2"/>
<dbReference type="InterPro" id="IPR027417">
    <property type="entry name" value="P-loop_NTPase"/>
</dbReference>
<feature type="domain" description="IcmF-related" evidence="3">
    <location>
        <begin position="506"/>
        <end position="819"/>
    </location>
</feature>
<feature type="domain" description="Type VI secretion system component TssM1 helical" evidence="5">
    <location>
        <begin position="935"/>
        <end position="998"/>
    </location>
</feature>
<keyword evidence="7" id="KW-1185">Reference proteome</keyword>
<dbReference type="InterPro" id="IPR010623">
    <property type="entry name" value="IcmF_C"/>
</dbReference>
<dbReference type="Pfam" id="PF06744">
    <property type="entry name" value="IcmF_C"/>
    <property type="match status" value="1"/>
</dbReference>
<reference evidence="6 7" key="1">
    <citation type="submission" date="2016-09" db="EMBL/GenBank/DDBJ databases">
        <authorList>
            <person name="Doonan J."/>
            <person name="Pachebat J.A."/>
            <person name="Golyshin P.N."/>
            <person name="Denman S."/>
            <person name="Mcdonald J.E."/>
        </authorList>
    </citation>
    <scope>NUCLEOTIDE SEQUENCE [LARGE SCALE GENOMIC DNA]</scope>
    <source>
        <strain evidence="6 7">NCPPB 3934</strain>
    </source>
</reference>
<dbReference type="InterPro" id="IPR017731">
    <property type="entry name" value="TssM1-like"/>
</dbReference>
<keyword evidence="1" id="KW-0472">Membrane</keyword>
<dbReference type="InterPro" id="IPR025743">
    <property type="entry name" value="TssM1_N"/>
</dbReference>
<protein>
    <submittedName>
        <fullName evidence="6">Type VI secretion protein IcmF</fullName>
    </submittedName>
</protein>
<feature type="transmembrane region" description="Helical" evidence="1">
    <location>
        <begin position="450"/>
        <end position="471"/>
    </location>
</feature>
<feature type="transmembrane region" description="Helical" evidence="1">
    <location>
        <begin position="53"/>
        <end position="76"/>
    </location>
</feature>
<evidence type="ECO:0000313" key="6">
    <source>
        <dbReference type="EMBL" id="RLM21875.1"/>
    </source>
</evidence>
<feature type="domain" description="Type VI secretion system IcmF C-terminal" evidence="2">
    <location>
        <begin position="1038"/>
        <end position="1144"/>
    </location>
</feature>
<organism evidence="6 7">
    <name type="scientific">Brenneria alni</name>
    <dbReference type="NCBI Taxonomy" id="71656"/>
    <lineage>
        <taxon>Bacteria</taxon>
        <taxon>Pseudomonadati</taxon>
        <taxon>Pseudomonadota</taxon>
        <taxon>Gammaproteobacteria</taxon>
        <taxon>Enterobacterales</taxon>
        <taxon>Pectobacteriaceae</taxon>
        <taxon>Brenneria</taxon>
    </lineage>
</organism>
<accession>A0A421DMB7</accession>
<proteinExistence type="predicted"/>
<dbReference type="NCBIfam" id="TIGR03348">
    <property type="entry name" value="VI_IcmF"/>
    <property type="match status" value="1"/>
</dbReference>
<evidence type="ECO:0000259" key="2">
    <source>
        <dbReference type="Pfam" id="PF06744"/>
    </source>
</evidence>
<feature type="transmembrane region" description="Helical" evidence="1">
    <location>
        <begin position="20"/>
        <end position="38"/>
    </location>
</feature>
<gene>
    <name evidence="6" type="ORF">BIY29_13125</name>
</gene>
<dbReference type="EMBL" id="MJLZ01000030">
    <property type="protein sequence ID" value="RLM21875.1"/>
    <property type="molecule type" value="Genomic_DNA"/>
</dbReference>
<dbReference type="InterPro" id="IPR048677">
    <property type="entry name" value="TssM1_hel"/>
</dbReference>
<dbReference type="InterPro" id="IPR053156">
    <property type="entry name" value="T6SS_TssM-like"/>
</dbReference>
<dbReference type="RefSeq" id="WP_121575631.1">
    <property type="nucleotide sequence ID" value="NZ_MJLZ01000030.1"/>
</dbReference>
<evidence type="ECO:0000259" key="3">
    <source>
        <dbReference type="Pfam" id="PF06761"/>
    </source>
</evidence>
<dbReference type="SUPFAM" id="SSF52540">
    <property type="entry name" value="P-loop containing nucleoside triphosphate hydrolases"/>
    <property type="match status" value="1"/>
</dbReference>
<dbReference type="Proteomes" id="UP000285648">
    <property type="component" value="Unassembled WGS sequence"/>
</dbReference>
<comment type="caution">
    <text evidence="6">The sequence shown here is derived from an EMBL/GenBank/DDBJ whole genome shotgun (WGS) entry which is preliminary data.</text>
</comment>
<dbReference type="Pfam" id="PF21070">
    <property type="entry name" value="IcmF_helical"/>
    <property type="match status" value="1"/>
</dbReference>